<dbReference type="EMBL" id="JAAKFY010000007">
    <property type="protein sequence ID" value="KAF3855052.1"/>
    <property type="molecule type" value="Genomic_DNA"/>
</dbReference>
<evidence type="ECO:0000256" key="1">
    <source>
        <dbReference type="SAM" id="MobiDB-lite"/>
    </source>
</evidence>
<feature type="compositionally biased region" description="Acidic residues" evidence="1">
    <location>
        <begin position="73"/>
        <end position="82"/>
    </location>
</feature>
<proteinExistence type="predicted"/>
<reference evidence="2 3" key="1">
    <citation type="submission" date="2020-03" db="EMBL/GenBank/DDBJ databases">
        <title>Dissostichus mawsoni Genome sequencing and assembly.</title>
        <authorList>
            <person name="Park H."/>
        </authorList>
    </citation>
    <scope>NUCLEOTIDE SEQUENCE [LARGE SCALE GENOMIC DNA]</scope>
    <source>
        <strain evidence="2">DM0001</strain>
        <tissue evidence="2">Muscle</tissue>
    </source>
</reference>
<dbReference type="AlphaFoldDB" id="A0A7J5YZP5"/>
<evidence type="ECO:0000313" key="2">
    <source>
        <dbReference type="EMBL" id="KAF3855052.1"/>
    </source>
</evidence>
<comment type="caution">
    <text evidence="2">The sequence shown here is derived from an EMBL/GenBank/DDBJ whole genome shotgun (WGS) entry which is preliminary data.</text>
</comment>
<accession>A0A7J5YZP5</accession>
<name>A0A7J5YZP5_DISMA</name>
<dbReference type="OrthoDB" id="10606744at2759"/>
<sequence>MTGTGKAMVSTPAMAHNDPTNLPPMVEGHMSPYPTVVIVTTAHQNASGILAGVKRLAEDLETFGVPGKFKDPEDSDQTDDPEDGQRRCLLTAALMLRQVKAQGDKIWNYCHNIDYVHDVFKESCFTGTRQKPHGELKGEPHDAKCLHHEKRICERTGLKGDDTPIGMSFWHQWDLSKLGGSKKRIRLRGSPKSVLGKRERVFSCVSKRRPEMLMTTRSLHSVSAASKSAASCKKGVTTTVSSWFSWDTTVIFFTPPRVNPSLTSSGFSSVTPTELEINDMKQPDCSEAQGLVEPGALLDPVTRHSAARDETGYLRSGGQDSLEETVSSKIQAAGQLQGDQFTGETQLGN</sequence>
<dbReference type="Proteomes" id="UP000518266">
    <property type="component" value="Unassembled WGS sequence"/>
</dbReference>
<protein>
    <submittedName>
        <fullName evidence="2">Uncharacterized protein</fullName>
    </submittedName>
</protein>
<feature type="region of interest" description="Disordered" evidence="1">
    <location>
        <begin position="64"/>
        <end position="83"/>
    </location>
</feature>
<keyword evidence="3" id="KW-1185">Reference proteome</keyword>
<organism evidence="2 3">
    <name type="scientific">Dissostichus mawsoni</name>
    <name type="common">Antarctic cod</name>
    <dbReference type="NCBI Taxonomy" id="36200"/>
    <lineage>
        <taxon>Eukaryota</taxon>
        <taxon>Metazoa</taxon>
        <taxon>Chordata</taxon>
        <taxon>Craniata</taxon>
        <taxon>Vertebrata</taxon>
        <taxon>Euteleostomi</taxon>
        <taxon>Actinopterygii</taxon>
        <taxon>Neopterygii</taxon>
        <taxon>Teleostei</taxon>
        <taxon>Neoteleostei</taxon>
        <taxon>Acanthomorphata</taxon>
        <taxon>Eupercaria</taxon>
        <taxon>Perciformes</taxon>
        <taxon>Notothenioidei</taxon>
        <taxon>Nototheniidae</taxon>
        <taxon>Dissostichus</taxon>
    </lineage>
</organism>
<feature type="region of interest" description="Disordered" evidence="1">
    <location>
        <begin position="306"/>
        <end position="327"/>
    </location>
</feature>
<evidence type="ECO:0000313" key="3">
    <source>
        <dbReference type="Proteomes" id="UP000518266"/>
    </source>
</evidence>
<gene>
    <name evidence="2" type="ORF">F7725_023107</name>
</gene>